<keyword evidence="1" id="KW-0812">Transmembrane</keyword>
<sequence>MNVWALLGILALLYAVMVFVIAAKKPEKIWNMKKIEGFKKVLGEKGTVIFFYIWGAAFVVLGVWLLMK</sequence>
<dbReference type="EMBL" id="JAGSOJ010000001">
    <property type="protein sequence ID" value="MCM1988273.1"/>
    <property type="molecule type" value="Genomic_DNA"/>
</dbReference>
<evidence type="ECO:0000313" key="3">
    <source>
        <dbReference type="Proteomes" id="UP001056429"/>
    </source>
</evidence>
<proteinExistence type="predicted"/>
<dbReference type="AlphaFoldDB" id="A0A9J6NWH5"/>
<dbReference type="Proteomes" id="UP001056429">
    <property type="component" value="Unassembled WGS sequence"/>
</dbReference>
<reference evidence="2" key="2">
    <citation type="submission" date="2021-04" db="EMBL/GenBank/DDBJ databases">
        <authorList>
            <person name="Dong X."/>
        </authorList>
    </citation>
    <scope>NUCLEOTIDE SEQUENCE</scope>
    <source>
        <strain evidence="2">ZWT</strain>
    </source>
</reference>
<keyword evidence="3" id="KW-1185">Reference proteome</keyword>
<evidence type="ECO:0000256" key="1">
    <source>
        <dbReference type="SAM" id="Phobius"/>
    </source>
</evidence>
<organism evidence="2 3">
    <name type="scientific">Oceanirhabdus seepicola</name>
    <dbReference type="NCBI Taxonomy" id="2828781"/>
    <lineage>
        <taxon>Bacteria</taxon>
        <taxon>Bacillati</taxon>
        <taxon>Bacillota</taxon>
        <taxon>Clostridia</taxon>
        <taxon>Eubacteriales</taxon>
        <taxon>Clostridiaceae</taxon>
        <taxon>Oceanirhabdus</taxon>
    </lineage>
</organism>
<keyword evidence="1" id="KW-0472">Membrane</keyword>
<accession>A0A9J6NWH5</accession>
<dbReference type="RefSeq" id="WP_250857129.1">
    <property type="nucleotide sequence ID" value="NZ_JAGSOJ010000001.1"/>
</dbReference>
<feature type="transmembrane region" description="Helical" evidence="1">
    <location>
        <begin position="46"/>
        <end position="67"/>
    </location>
</feature>
<evidence type="ECO:0000313" key="2">
    <source>
        <dbReference type="EMBL" id="MCM1988273.1"/>
    </source>
</evidence>
<keyword evidence="1" id="KW-1133">Transmembrane helix</keyword>
<protein>
    <submittedName>
        <fullName evidence="2">Uncharacterized protein</fullName>
    </submittedName>
</protein>
<gene>
    <name evidence="2" type="ORF">KDK92_00860</name>
</gene>
<comment type="caution">
    <text evidence="2">The sequence shown here is derived from an EMBL/GenBank/DDBJ whole genome shotgun (WGS) entry which is preliminary data.</text>
</comment>
<name>A0A9J6NWH5_9CLOT</name>
<reference evidence="2" key="1">
    <citation type="journal article" date="2021" name="mSystems">
        <title>Bacteria and Archaea Synergistically Convert Glycine Betaine to Biogenic Methane in the Formosa Cold Seep of the South China Sea.</title>
        <authorList>
            <person name="Li L."/>
            <person name="Zhang W."/>
            <person name="Zhang S."/>
            <person name="Song L."/>
            <person name="Sun Q."/>
            <person name="Zhang H."/>
            <person name="Xiang H."/>
            <person name="Dong X."/>
        </authorList>
    </citation>
    <scope>NUCLEOTIDE SEQUENCE</scope>
    <source>
        <strain evidence="2">ZWT</strain>
    </source>
</reference>